<evidence type="ECO:0000256" key="2">
    <source>
        <dbReference type="ARBA" id="ARBA00006462"/>
    </source>
</evidence>
<evidence type="ECO:0000256" key="3">
    <source>
        <dbReference type="ARBA" id="ARBA00022692"/>
    </source>
</evidence>
<keyword evidence="9" id="KW-1185">Reference proteome</keyword>
<comment type="subcellular location">
    <subcellularLocation>
        <location evidence="1">Membrane</location>
        <topology evidence="1">Single-pass type II membrane protein</topology>
    </subcellularLocation>
</comment>
<gene>
    <name evidence="8" type="ORF">CVIRNUC_006537</name>
</gene>
<name>A0AAV1I834_9CHLO</name>
<keyword evidence="4" id="KW-0735">Signal-anchor</keyword>
<evidence type="ECO:0000313" key="9">
    <source>
        <dbReference type="Proteomes" id="UP001314263"/>
    </source>
</evidence>
<dbReference type="PANTHER" id="PTHR23033:SF50">
    <property type="entry name" value="HEXOSYLTRANSFERASE"/>
    <property type="match status" value="1"/>
</dbReference>
<dbReference type="Proteomes" id="UP001314263">
    <property type="component" value="Unassembled WGS sequence"/>
</dbReference>
<protein>
    <submittedName>
        <fullName evidence="8">Uncharacterized protein</fullName>
    </submittedName>
</protein>
<proteinExistence type="inferred from homology"/>
<feature type="region of interest" description="Disordered" evidence="7">
    <location>
        <begin position="1"/>
        <end position="22"/>
    </location>
</feature>
<evidence type="ECO:0000256" key="1">
    <source>
        <dbReference type="ARBA" id="ARBA00004606"/>
    </source>
</evidence>
<dbReference type="Gene3D" id="3.90.550.50">
    <property type="match status" value="1"/>
</dbReference>
<dbReference type="GO" id="GO:0016020">
    <property type="term" value="C:membrane"/>
    <property type="evidence" value="ECO:0007669"/>
    <property type="project" value="UniProtKB-SubCell"/>
</dbReference>
<dbReference type="AlphaFoldDB" id="A0AAV1I834"/>
<organism evidence="8 9">
    <name type="scientific">Coccomyxa viridis</name>
    <dbReference type="NCBI Taxonomy" id="1274662"/>
    <lineage>
        <taxon>Eukaryota</taxon>
        <taxon>Viridiplantae</taxon>
        <taxon>Chlorophyta</taxon>
        <taxon>core chlorophytes</taxon>
        <taxon>Trebouxiophyceae</taxon>
        <taxon>Trebouxiophyceae incertae sedis</taxon>
        <taxon>Coccomyxaceae</taxon>
        <taxon>Coccomyxa</taxon>
    </lineage>
</organism>
<comment type="similarity">
    <text evidence="2">Belongs to the glycosyltransferase 31 family. Beta3-Gal-T subfamily.</text>
</comment>
<evidence type="ECO:0000313" key="8">
    <source>
        <dbReference type="EMBL" id="CAK0783338.1"/>
    </source>
</evidence>
<evidence type="ECO:0000256" key="4">
    <source>
        <dbReference type="ARBA" id="ARBA00022968"/>
    </source>
</evidence>
<keyword evidence="5" id="KW-1133">Transmembrane helix</keyword>
<evidence type="ECO:0000256" key="5">
    <source>
        <dbReference type="ARBA" id="ARBA00022989"/>
    </source>
</evidence>
<reference evidence="8 9" key="1">
    <citation type="submission" date="2023-10" db="EMBL/GenBank/DDBJ databases">
        <authorList>
            <person name="Maclean D."/>
            <person name="Macfadyen A."/>
        </authorList>
    </citation>
    <scope>NUCLEOTIDE SEQUENCE [LARGE SCALE GENOMIC DNA]</scope>
</reference>
<sequence>MDKGQSDMGSKLGGHIGGNESDSIVSLPKLNISLSHSKPEHDEAAIQPNSDRLSSIDKETEDILIVLSVDDERHQQLEDTALLWQGARLYVVSNSSSTSSRSSLAVEGWSQYENDVPLRAWSAAASRSAIAPFLAYRDLGTTFKWVLFGTTNTDTALFVDAAQNIVRDLDHTMPYFLSDNMWFGDGAFAEAYHPNPYAPACVPCNHSMDTSELTVPRPMGCPCRPELLCQADLNQSIFPDVSKYCGIPRSAAMADCSSSTSNIQTCSDRSNLYRAPTRPYSFFGDGGALLSIGLLQNISFVDIEKCIARQWSTGADAFLTACLWKLGIAPTSPDPLWHPDGLSLFDATSALLPDPISQHSIPIKVSRHVGNLLASIVGFCNALCQLELNHVASLHLNGGLLESADIGVEVGQLIGLLRTSRHTGLGKLLQFPDSSLERINQQLLQRLGIKGRDCPVTELASAGHISAALQAVQLLKAARVSTDATPTGGKALMASSSTAGAAGAATGRPSFSMAERAEVGATEGIAWELLWKLVNIKQAQHEPQSLTAMVNNALPSFLKGAERQGRNLESTQHVVQAVEGYPKSEQLASGDAALEDALRAEDFVVAIVTHSGREHMLTSSRISRQGLQTFITTNHGGPRPDDSAPNKESWGFYPDAKPIRSFYSGDPRAAIAPFQAYKHLGDNFKWLFYSDDDTVFFLDNAMNVVKGLDPDMPYFLTDNMWYSEHMAKKSRHPHQGSPQCVPCNYTKDRGRLSWPMPRGCPCTPEDLCKAAPSGTLKRPGKPCSAPRVPARTYSMHGGAGALISVGLLRQVPYEHMHKCIQEAYSSGGDGFITECLWEAGIGMTNPDPLYHPRNLTMFDPSPPGPQPDDDILPKAAHTLGNMLAAAAGICHGICKLEAEHTVSLHLRSRRVGSDEAVYSTTDLFSTLLARLGNRSEQIFEGASPGRKARHAGIQQTLDLAINVLTSSPLAHLGPLEPSGEPVQQMLNSAATGAAKLVARKLLDTLRREAVVFEDEQRALHAPAHSPLMSAELESHLNGTTADTTLSPAI</sequence>
<keyword evidence="6" id="KW-0472">Membrane</keyword>
<dbReference type="PANTHER" id="PTHR23033">
    <property type="entry name" value="BETA1,3-GALACTOSYLTRANSFERASE"/>
    <property type="match status" value="1"/>
</dbReference>
<dbReference type="EMBL" id="CAUYUE010000008">
    <property type="protein sequence ID" value="CAK0783338.1"/>
    <property type="molecule type" value="Genomic_DNA"/>
</dbReference>
<comment type="caution">
    <text evidence="8">The sequence shown here is derived from an EMBL/GenBank/DDBJ whole genome shotgun (WGS) entry which is preliminary data.</text>
</comment>
<dbReference type="InterPro" id="IPR026050">
    <property type="entry name" value="C1GALT1/C1GALT1_chp1"/>
</dbReference>
<accession>A0AAV1I834</accession>
<evidence type="ECO:0000256" key="6">
    <source>
        <dbReference type="ARBA" id="ARBA00023136"/>
    </source>
</evidence>
<evidence type="ECO:0000256" key="7">
    <source>
        <dbReference type="SAM" id="MobiDB-lite"/>
    </source>
</evidence>
<keyword evidence="3" id="KW-0812">Transmembrane</keyword>